<reference evidence="2 3" key="1">
    <citation type="submission" date="2023-07" db="EMBL/GenBank/DDBJ databases">
        <title>Sorghum-associated microbial communities from plants grown in Nebraska, USA.</title>
        <authorList>
            <person name="Schachtman D."/>
        </authorList>
    </citation>
    <scope>NUCLEOTIDE SEQUENCE [LARGE SCALE GENOMIC DNA]</scope>
    <source>
        <strain evidence="2 3">BE211</strain>
    </source>
</reference>
<evidence type="ECO:0000313" key="3">
    <source>
        <dbReference type="Proteomes" id="UP001258181"/>
    </source>
</evidence>
<sequence>MNILALLLFAIVFGGIEMIAEKKFRKKFNIPKKYGFWYRSVNGFHRWGEILIIFIFVIVGGIMGYGNMKEGANWISKYWFFIFIIILSAFRILMEWKYDRESKEYIVQFFSFIGFTAIFLPILILFFNHKW</sequence>
<proteinExistence type="predicted"/>
<feature type="transmembrane region" description="Helical" evidence="1">
    <location>
        <begin position="78"/>
        <end position="94"/>
    </location>
</feature>
<organism evidence="2 3">
    <name type="scientific">Fictibacillus barbaricus</name>
    <dbReference type="NCBI Taxonomy" id="182136"/>
    <lineage>
        <taxon>Bacteria</taxon>
        <taxon>Bacillati</taxon>
        <taxon>Bacillota</taxon>
        <taxon>Bacilli</taxon>
        <taxon>Bacillales</taxon>
        <taxon>Fictibacillaceae</taxon>
        <taxon>Fictibacillus</taxon>
    </lineage>
</organism>
<feature type="transmembrane region" description="Helical" evidence="1">
    <location>
        <begin position="44"/>
        <end position="66"/>
    </location>
</feature>
<evidence type="ECO:0000313" key="2">
    <source>
        <dbReference type="EMBL" id="MDR7071507.1"/>
    </source>
</evidence>
<dbReference type="Pfam" id="PF13789">
    <property type="entry name" value="DUF4181"/>
    <property type="match status" value="1"/>
</dbReference>
<accession>A0ABU1TWB4</accession>
<keyword evidence="1" id="KW-0812">Transmembrane</keyword>
<keyword evidence="1" id="KW-1133">Transmembrane helix</keyword>
<feature type="transmembrane region" description="Helical" evidence="1">
    <location>
        <begin position="106"/>
        <end position="127"/>
    </location>
</feature>
<gene>
    <name evidence="2" type="ORF">J2X07_000482</name>
</gene>
<name>A0ABU1TWB4_9BACL</name>
<dbReference type="Proteomes" id="UP001258181">
    <property type="component" value="Unassembled WGS sequence"/>
</dbReference>
<keyword evidence="1" id="KW-0472">Membrane</keyword>
<dbReference type="EMBL" id="JAVDWA010000001">
    <property type="protein sequence ID" value="MDR7071507.1"/>
    <property type="molecule type" value="Genomic_DNA"/>
</dbReference>
<protein>
    <submittedName>
        <fullName evidence="2">Uncharacterized membrane protein YtjA (UPF0391 family)</fullName>
    </submittedName>
</protein>
<keyword evidence="3" id="KW-1185">Reference proteome</keyword>
<evidence type="ECO:0000256" key="1">
    <source>
        <dbReference type="SAM" id="Phobius"/>
    </source>
</evidence>
<dbReference type="RefSeq" id="WP_310256091.1">
    <property type="nucleotide sequence ID" value="NZ_JAVDWA010000001.1"/>
</dbReference>
<comment type="caution">
    <text evidence="2">The sequence shown here is derived from an EMBL/GenBank/DDBJ whole genome shotgun (WGS) entry which is preliminary data.</text>
</comment>
<dbReference type="InterPro" id="IPR025441">
    <property type="entry name" value="DUF4181"/>
</dbReference>